<name>A0ABP1B9I8_9BRYO</name>
<feature type="compositionally biased region" description="Basic residues" evidence="4">
    <location>
        <begin position="48"/>
        <end position="71"/>
    </location>
</feature>
<feature type="domain" description="Pop1 N-terminal" evidence="5">
    <location>
        <begin position="140"/>
        <end position="197"/>
    </location>
</feature>
<sequence length="874" mass="95689">MEGGSRHSGVPRILDVQQYASARGPEIAALHAVSRDSDKPGSGSSIPRHLRRRATSHNRRRSYYWKSKKRSAAVIQDSSAQPKSNSQTGSETAEPGSYAGALPQEEPQKKRPCRRVRRKFELKGGADGSGGCSSDGTRRLVTHVWHAKRFSMTKIWGCWLPEGLPGRGRGSRAVMSWARDATLLQDASFYSPVELSGPSEALLHVLQLVLEPPPPAVNAMSDNAKAEYEGLQYGKFMLHHMDRSPYAAIAPVTLLWRPVPKELQSEQSVGLIPAEKRQVWVWVHAAAFDEALMCLQTACQRQASIESIVLQCKSRKGEFGRLDLLGHGALAVLKKVLHPMSRSVTLGYLFTQENSAEDTCAINTSSSSSSLGLHSKLLAGAAWLPGAGVLGMEVWDPRDHPHNQAKFEALPLLGSDQGTGPNSEQMGHGRADSENILADQAEQKHGCGEVSDLSNLCLINGQSIVDCPISEKDLSTRRHKERMMYFQLSETPNGPLRVEGKMHGSPKCPILLLKHEHKMLSACGWSLILPIAWVRAFWVPLVFAGGHVIGLRERHWLSTDAGLPSFPYDFPDCFAYSQFMARQAAELQEQCSKRPLPNKRGPSSPSPPFWRFSVGPGSGISSQETEELAVNMGDHLTEDLLANGGKTRNEPRNSTGFESRLSAAENIEGPLMFVARTITTLMNTLRDNLHHLPILPDETRPGNFNSLETGRVAWHQVVHDGAQESTKGCLVRVLIRAPRKGNFDAGAIIYMPIPADEESYLCSLQESDGLNVCAGPLETGTKLSQVEQGKVHHQPCNVRSPIGIVTSSVPRGSASTSSVGICEVGGLGMLRARQFLEEKWKGQSEIFLLVRNTTSSMYRPALAGIVLEKQTDVL</sequence>
<dbReference type="EMBL" id="OZ023703">
    <property type="protein sequence ID" value="CAK9871903.1"/>
    <property type="molecule type" value="Genomic_DNA"/>
</dbReference>
<evidence type="ECO:0000313" key="7">
    <source>
        <dbReference type="EMBL" id="CAK9871903.1"/>
    </source>
</evidence>
<evidence type="ECO:0000256" key="1">
    <source>
        <dbReference type="ARBA" id="ARBA00004123"/>
    </source>
</evidence>
<dbReference type="Pfam" id="PF06978">
    <property type="entry name" value="POP1_N"/>
    <property type="match status" value="1"/>
</dbReference>
<evidence type="ECO:0000259" key="5">
    <source>
        <dbReference type="Pfam" id="PF06978"/>
    </source>
</evidence>
<dbReference type="InterPro" id="IPR012590">
    <property type="entry name" value="POPLD_dom"/>
</dbReference>
<dbReference type="Pfam" id="PF08170">
    <property type="entry name" value="POPLD"/>
    <property type="match status" value="1"/>
</dbReference>
<dbReference type="InterPro" id="IPR039182">
    <property type="entry name" value="Pop1"/>
</dbReference>
<organism evidence="7 8">
    <name type="scientific">Sphagnum jensenii</name>
    <dbReference type="NCBI Taxonomy" id="128206"/>
    <lineage>
        <taxon>Eukaryota</taxon>
        <taxon>Viridiplantae</taxon>
        <taxon>Streptophyta</taxon>
        <taxon>Embryophyta</taxon>
        <taxon>Bryophyta</taxon>
        <taxon>Sphagnophytina</taxon>
        <taxon>Sphagnopsida</taxon>
        <taxon>Sphagnales</taxon>
        <taxon>Sphagnaceae</taxon>
        <taxon>Sphagnum</taxon>
    </lineage>
</organism>
<dbReference type="PANTHER" id="PTHR22731">
    <property type="entry name" value="RIBONUCLEASES P/MRP PROTEIN SUBUNIT POP1"/>
    <property type="match status" value="1"/>
</dbReference>
<feature type="compositionally biased region" description="Polar residues" evidence="4">
    <location>
        <begin position="76"/>
        <end position="91"/>
    </location>
</feature>
<gene>
    <name evidence="7" type="ORF">CSSPJE1EN2_LOCUS14500</name>
</gene>
<dbReference type="PANTHER" id="PTHR22731:SF3">
    <property type="entry name" value="RIBONUCLEASES P_MRP PROTEIN SUBUNIT POP1"/>
    <property type="match status" value="1"/>
</dbReference>
<feature type="region of interest" description="Disordered" evidence="4">
    <location>
        <begin position="31"/>
        <end position="115"/>
    </location>
</feature>
<evidence type="ECO:0000256" key="2">
    <source>
        <dbReference type="ARBA" id="ARBA00022694"/>
    </source>
</evidence>
<dbReference type="InterPro" id="IPR009723">
    <property type="entry name" value="Pop1_N"/>
</dbReference>
<accession>A0ABP1B9I8</accession>
<evidence type="ECO:0000313" key="8">
    <source>
        <dbReference type="Proteomes" id="UP001497522"/>
    </source>
</evidence>
<keyword evidence="8" id="KW-1185">Reference proteome</keyword>
<protein>
    <submittedName>
        <fullName evidence="7">Uncharacterized protein</fullName>
    </submittedName>
</protein>
<evidence type="ECO:0000256" key="3">
    <source>
        <dbReference type="ARBA" id="ARBA00023242"/>
    </source>
</evidence>
<comment type="subcellular location">
    <subcellularLocation>
        <location evidence="1">Nucleus</location>
    </subcellularLocation>
</comment>
<evidence type="ECO:0000259" key="6">
    <source>
        <dbReference type="Pfam" id="PF08170"/>
    </source>
</evidence>
<evidence type="ECO:0000256" key="4">
    <source>
        <dbReference type="SAM" id="MobiDB-lite"/>
    </source>
</evidence>
<feature type="domain" description="POPLD" evidence="6">
    <location>
        <begin position="524"/>
        <end position="600"/>
    </location>
</feature>
<dbReference type="Proteomes" id="UP001497522">
    <property type="component" value="Chromosome 2"/>
</dbReference>
<proteinExistence type="predicted"/>
<reference evidence="7 8" key="1">
    <citation type="submission" date="2024-03" db="EMBL/GenBank/DDBJ databases">
        <authorList>
            <consortium name="ELIXIR-Norway"/>
            <consortium name="Elixir Norway"/>
        </authorList>
    </citation>
    <scope>NUCLEOTIDE SEQUENCE [LARGE SCALE GENOMIC DNA]</scope>
</reference>
<keyword evidence="3" id="KW-0539">Nucleus</keyword>
<keyword evidence="2" id="KW-0819">tRNA processing</keyword>